<sequence length="51" mass="5816">MKKKVYVTPEVDAVVLLQQDMLCGSGNGMDIHDDYSDAEQLSNKNVWDDIW</sequence>
<dbReference type="GeneID" id="98399176"/>
<dbReference type="RefSeq" id="WP_008627960.1">
    <property type="nucleotide sequence ID" value="NZ_GL883865.1"/>
</dbReference>
<protein>
    <submittedName>
        <fullName evidence="1">Uncharacterized protein</fullName>
    </submittedName>
</protein>
<dbReference type="HOGENOM" id="CLU_3101871_0_0_10"/>
<evidence type="ECO:0000313" key="2">
    <source>
        <dbReference type="Proteomes" id="UP000005546"/>
    </source>
</evidence>
<comment type="caution">
    <text evidence="1">The sequence shown here is derived from an EMBL/GenBank/DDBJ whole genome shotgun (WGS) entry which is preliminary data.</text>
</comment>
<keyword evidence="2" id="KW-1185">Reference proteome</keyword>
<dbReference type="Proteomes" id="UP000005546">
    <property type="component" value="Unassembled WGS sequence"/>
</dbReference>
<dbReference type="AlphaFoldDB" id="F3QVE4"/>
<dbReference type="EMBL" id="AFBR01000065">
    <property type="protein sequence ID" value="EGG52725.1"/>
    <property type="molecule type" value="Genomic_DNA"/>
</dbReference>
<reference evidence="1 2" key="1">
    <citation type="submission" date="2011-02" db="EMBL/GenBank/DDBJ databases">
        <authorList>
            <person name="Weinstock G."/>
            <person name="Sodergren E."/>
            <person name="Clifton S."/>
            <person name="Fulton L."/>
            <person name="Fulton B."/>
            <person name="Courtney L."/>
            <person name="Fronick C."/>
            <person name="Harrison M."/>
            <person name="Strong C."/>
            <person name="Farmer C."/>
            <person name="Delahaunty K."/>
            <person name="Markovic C."/>
            <person name="Hall O."/>
            <person name="Minx P."/>
            <person name="Tomlinson C."/>
            <person name="Mitreva M."/>
            <person name="Hou S."/>
            <person name="Chen J."/>
            <person name="Wollam A."/>
            <person name="Pepin K.H."/>
            <person name="Johnson M."/>
            <person name="Bhonagiri V."/>
            <person name="Zhang X."/>
            <person name="Suruliraj S."/>
            <person name="Warren W."/>
            <person name="Chinwalla A."/>
            <person name="Mardis E.R."/>
            <person name="Wilson R.K."/>
        </authorList>
    </citation>
    <scope>NUCLEOTIDE SEQUENCE [LARGE SCALE GENOMIC DNA]</scope>
    <source>
        <strain evidence="1 2">YIT 11841</strain>
    </source>
</reference>
<organism evidence="1 2">
    <name type="scientific">Paraprevotella xylaniphila YIT 11841</name>
    <dbReference type="NCBI Taxonomy" id="762982"/>
    <lineage>
        <taxon>Bacteria</taxon>
        <taxon>Pseudomonadati</taxon>
        <taxon>Bacteroidota</taxon>
        <taxon>Bacteroidia</taxon>
        <taxon>Bacteroidales</taxon>
        <taxon>Prevotellaceae</taxon>
        <taxon>Paraprevotella</taxon>
    </lineage>
</organism>
<name>F3QVE4_9BACT</name>
<accession>F3QVE4</accession>
<gene>
    <name evidence="1" type="ORF">HMPREF9442_02170</name>
</gene>
<evidence type="ECO:0000313" key="1">
    <source>
        <dbReference type="EMBL" id="EGG52725.1"/>
    </source>
</evidence>
<dbReference type="STRING" id="762982.HMPREF9442_02170"/>
<proteinExistence type="predicted"/>